<evidence type="ECO:0000313" key="2">
    <source>
        <dbReference type="EMBL" id="MBL4953077.1"/>
    </source>
</evidence>
<keyword evidence="1" id="KW-0812">Transmembrane</keyword>
<dbReference type="Proteomes" id="UP000623967">
    <property type="component" value="Unassembled WGS sequence"/>
</dbReference>
<dbReference type="EMBL" id="JAESWB010000168">
    <property type="protein sequence ID" value="MBL4953077.1"/>
    <property type="molecule type" value="Genomic_DNA"/>
</dbReference>
<keyword evidence="3" id="KW-1185">Reference proteome</keyword>
<dbReference type="PROSITE" id="PS51257">
    <property type="entry name" value="PROKAR_LIPOPROTEIN"/>
    <property type="match status" value="1"/>
</dbReference>
<protein>
    <recommendedName>
        <fullName evidence="4">Lipoprotein</fullName>
    </recommendedName>
</protein>
<gene>
    <name evidence="2" type="ORF">JK635_12745</name>
</gene>
<evidence type="ECO:0000313" key="3">
    <source>
        <dbReference type="Proteomes" id="UP000623967"/>
    </source>
</evidence>
<organism evidence="2 3">
    <name type="scientific">Neobacillus paridis</name>
    <dbReference type="NCBI Taxonomy" id="2803862"/>
    <lineage>
        <taxon>Bacteria</taxon>
        <taxon>Bacillati</taxon>
        <taxon>Bacillota</taxon>
        <taxon>Bacilli</taxon>
        <taxon>Bacillales</taxon>
        <taxon>Bacillaceae</taxon>
        <taxon>Neobacillus</taxon>
    </lineage>
</organism>
<evidence type="ECO:0000256" key="1">
    <source>
        <dbReference type="SAM" id="Phobius"/>
    </source>
</evidence>
<evidence type="ECO:0008006" key="4">
    <source>
        <dbReference type="Google" id="ProtNLM"/>
    </source>
</evidence>
<comment type="caution">
    <text evidence="2">The sequence shown here is derived from an EMBL/GenBank/DDBJ whole genome shotgun (WGS) entry which is preliminary data.</text>
</comment>
<keyword evidence="1" id="KW-1133">Transmembrane helix</keyword>
<keyword evidence="1" id="KW-0472">Membrane</keyword>
<reference evidence="2 3" key="1">
    <citation type="submission" date="2021-01" db="EMBL/GenBank/DDBJ databases">
        <title>Genome public.</title>
        <authorList>
            <person name="Liu C."/>
            <person name="Sun Q."/>
        </authorList>
    </citation>
    <scope>NUCLEOTIDE SEQUENCE [LARGE SCALE GENOMIC DNA]</scope>
    <source>
        <strain evidence="2 3">YIM B02564</strain>
    </source>
</reference>
<proteinExistence type="predicted"/>
<dbReference type="RefSeq" id="WP_202654291.1">
    <property type="nucleotide sequence ID" value="NZ_JAESWB010000168.1"/>
</dbReference>
<sequence length="139" mass="15676">MNHYPLKNNIKNILLLNGFLIVLMILGACTGAKSSSGPEFKKQYFEGKSDNWSVKIESKTDSYRHYTISYIGKGNQPLNFKYNIKAFSSNPNSGDGELKNDNKFEIDETCSGACDDLPDSIPIQIQWGGKKEEFVIREK</sequence>
<name>A0ABS1TP82_9BACI</name>
<accession>A0ABS1TP82</accession>
<feature type="transmembrane region" description="Helical" evidence="1">
    <location>
        <begin position="12"/>
        <end position="32"/>
    </location>
</feature>